<dbReference type="InterPro" id="IPR036388">
    <property type="entry name" value="WH-like_DNA-bd_sf"/>
</dbReference>
<dbReference type="PANTHER" id="PTHR43133">
    <property type="entry name" value="RNA POLYMERASE ECF-TYPE SIGMA FACTO"/>
    <property type="match status" value="1"/>
</dbReference>
<reference evidence="8" key="2">
    <citation type="submission" date="2023-01" db="EMBL/GenBank/DDBJ databases">
        <authorList>
            <person name="Sun Q."/>
            <person name="Evtushenko L."/>
        </authorList>
    </citation>
    <scope>NUCLEOTIDE SEQUENCE</scope>
    <source>
        <strain evidence="8">VKM Ac-1321</strain>
    </source>
</reference>
<evidence type="ECO:0000256" key="5">
    <source>
        <dbReference type="ARBA" id="ARBA00023163"/>
    </source>
</evidence>
<dbReference type="EMBL" id="BSFP01000122">
    <property type="protein sequence ID" value="GLL08019.1"/>
    <property type="molecule type" value="Genomic_DNA"/>
</dbReference>
<feature type="domain" description="RNA polymerase sigma factor 70 region 4 type 2" evidence="7">
    <location>
        <begin position="126"/>
        <end position="176"/>
    </location>
</feature>
<reference evidence="8" key="1">
    <citation type="journal article" date="2014" name="Int. J. Syst. Evol. Microbiol.">
        <title>Complete genome sequence of Corynebacterium casei LMG S-19264T (=DSM 44701T), isolated from a smear-ripened cheese.</title>
        <authorList>
            <consortium name="US DOE Joint Genome Institute (JGI-PGF)"/>
            <person name="Walter F."/>
            <person name="Albersmeier A."/>
            <person name="Kalinowski J."/>
            <person name="Ruckert C."/>
        </authorList>
    </citation>
    <scope>NUCLEOTIDE SEQUENCE</scope>
    <source>
        <strain evidence="8">VKM Ac-1321</strain>
    </source>
</reference>
<evidence type="ECO:0000256" key="2">
    <source>
        <dbReference type="ARBA" id="ARBA00023015"/>
    </source>
</evidence>
<keyword evidence="9" id="KW-1185">Reference proteome</keyword>
<proteinExistence type="inferred from homology"/>
<dbReference type="Pfam" id="PF08281">
    <property type="entry name" value="Sigma70_r4_2"/>
    <property type="match status" value="1"/>
</dbReference>
<dbReference type="GO" id="GO:0016987">
    <property type="term" value="F:sigma factor activity"/>
    <property type="evidence" value="ECO:0007669"/>
    <property type="project" value="UniProtKB-KW"/>
</dbReference>
<dbReference type="Gene3D" id="1.10.10.10">
    <property type="entry name" value="Winged helix-like DNA-binding domain superfamily/Winged helix DNA-binding domain"/>
    <property type="match status" value="1"/>
</dbReference>
<dbReference type="SUPFAM" id="SSF88659">
    <property type="entry name" value="Sigma3 and sigma4 domains of RNA polymerase sigma factors"/>
    <property type="match status" value="1"/>
</dbReference>
<dbReference type="InterPro" id="IPR014284">
    <property type="entry name" value="RNA_pol_sigma-70_dom"/>
</dbReference>
<evidence type="ECO:0000259" key="7">
    <source>
        <dbReference type="Pfam" id="PF08281"/>
    </source>
</evidence>
<dbReference type="PANTHER" id="PTHR43133:SF8">
    <property type="entry name" value="RNA POLYMERASE SIGMA FACTOR HI_1459-RELATED"/>
    <property type="match status" value="1"/>
</dbReference>
<dbReference type="AlphaFoldDB" id="A0A9W6KYZ7"/>
<name>A0A9W6KYZ7_9ACTN</name>
<dbReference type="Proteomes" id="UP001143480">
    <property type="component" value="Unassembled WGS sequence"/>
</dbReference>
<dbReference type="InterPro" id="IPR013324">
    <property type="entry name" value="RNA_pol_sigma_r3/r4-like"/>
</dbReference>
<feature type="region of interest" description="Disordered" evidence="6">
    <location>
        <begin position="1"/>
        <end position="23"/>
    </location>
</feature>
<gene>
    <name evidence="8" type="ORF">GCM10017581_097790</name>
</gene>
<dbReference type="InterPro" id="IPR013325">
    <property type="entry name" value="RNA_pol_sigma_r2"/>
</dbReference>
<comment type="similarity">
    <text evidence="1">Belongs to the sigma-70 factor family. ECF subfamily.</text>
</comment>
<keyword evidence="2" id="KW-0805">Transcription regulation</keyword>
<evidence type="ECO:0000256" key="1">
    <source>
        <dbReference type="ARBA" id="ARBA00010641"/>
    </source>
</evidence>
<evidence type="ECO:0000313" key="8">
    <source>
        <dbReference type="EMBL" id="GLL08019.1"/>
    </source>
</evidence>
<accession>A0A9W6KYZ7</accession>
<dbReference type="RefSeq" id="WP_271190226.1">
    <property type="nucleotide sequence ID" value="NZ_BSFP01000122.1"/>
</dbReference>
<dbReference type="GO" id="GO:0006352">
    <property type="term" value="P:DNA-templated transcription initiation"/>
    <property type="evidence" value="ECO:0007669"/>
    <property type="project" value="InterPro"/>
</dbReference>
<sequence>MVDADQRLARPAPSPSDVPSPAAVAPRAFTDMYTAAYRDLMRTVLHLGATEQEAEDAISDAMLDTLIRWTEIDNPVAYARTAAKTNFLKARARGTKRICQRMVERGAVDPVARVDSDLEASEHAEWVRQHLAVLTPAERAAIAFAIDGYTIKEIAAMLGKNEPAVRRNLHDGRQRLKRHLHCEKEAP</sequence>
<dbReference type="InterPro" id="IPR013249">
    <property type="entry name" value="RNA_pol_sigma70_r4_t2"/>
</dbReference>
<organism evidence="8 9">
    <name type="scientific">Dactylosporangium matsuzakiense</name>
    <dbReference type="NCBI Taxonomy" id="53360"/>
    <lineage>
        <taxon>Bacteria</taxon>
        <taxon>Bacillati</taxon>
        <taxon>Actinomycetota</taxon>
        <taxon>Actinomycetes</taxon>
        <taxon>Micromonosporales</taxon>
        <taxon>Micromonosporaceae</taxon>
        <taxon>Dactylosporangium</taxon>
    </lineage>
</organism>
<keyword evidence="5" id="KW-0804">Transcription</keyword>
<evidence type="ECO:0000256" key="6">
    <source>
        <dbReference type="SAM" id="MobiDB-lite"/>
    </source>
</evidence>
<protein>
    <recommendedName>
        <fullName evidence="7">RNA polymerase sigma factor 70 region 4 type 2 domain-containing protein</fullName>
    </recommendedName>
</protein>
<dbReference type="InterPro" id="IPR039425">
    <property type="entry name" value="RNA_pol_sigma-70-like"/>
</dbReference>
<dbReference type="NCBIfam" id="TIGR02937">
    <property type="entry name" value="sigma70-ECF"/>
    <property type="match status" value="1"/>
</dbReference>
<comment type="caution">
    <text evidence="8">The sequence shown here is derived from an EMBL/GenBank/DDBJ whole genome shotgun (WGS) entry which is preliminary data.</text>
</comment>
<evidence type="ECO:0000313" key="9">
    <source>
        <dbReference type="Proteomes" id="UP001143480"/>
    </source>
</evidence>
<evidence type="ECO:0000256" key="3">
    <source>
        <dbReference type="ARBA" id="ARBA00023082"/>
    </source>
</evidence>
<dbReference type="SUPFAM" id="SSF88946">
    <property type="entry name" value="Sigma2 domain of RNA polymerase sigma factors"/>
    <property type="match status" value="1"/>
</dbReference>
<evidence type="ECO:0000256" key="4">
    <source>
        <dbReference type="ARBA" id="ARBA00023125"/>
    </source>
</evidence>
<keyword evidence="3" id="KW-0731">Sigma factor</keyword>
<dbReference type="GO" id="GO:0003677">
    <property type="term" value="F:DNA binding"/>
    <property type="evidence" value="ECO:0007669"/>
    <property type="project" value="UniProtKB-KW"/>
</dbReference>
<keyword evidence="4" id="KW-0238">DNA-binding</keyword>